<name>A0A4Y2FR79_ARAVE</name>
<evidence type="ECO:0000313" key="2">
    <source>
        <dbReference type="Proteomes" id="UP000499080"/>
    </source>
</evidence>
<sequence length="115" mass="13024">MVITKKNPGPRLGIPALLKDRPQRKAIPALWLTQNSPITSGPYVDLLPLLRGYDQPSENGPKSHTTITISHGEARLCLLIRQFLIPIIGKLPMVDVSIGKWNRHLDERYKILRTR</sequence>
<proteinExistence type="predicted"/>
<protein>
    <submittedName>
        <fullName evidence="1">Uncharacterized protein</fullName>
    </submittedName>
</protein>
<organism evidence="1 2">
    <name type="scientific">Araneus ventricosus</name>
    <name type="common">Orbweaver spider</name>
    <name type="synonym">Epeira ventricosa</name>
    <dbReference type="NCBI Taxonomy" id="182803"/>
    <lineage>
        <taxon>Eukaryota</taxon>
        <taxon>Metazoa</taxon>
        <taxon>Ecdysozoa</taxon>
        <taxon>Arthropoda</taxon>
        <taxon>Chelicerata</taxon>
        <taxon>Arachnida</taxon>
        <taxon>Araneae</taxon>
        <taxon>Araneomorphae</taxon>
        <taxon>Entelegynae</taxon>
        <taxon>Araneoidea</taxon>
        <taxon>Araneidae</taxon>
        <taxon>Araneus</taxon>
    </lineage>
</organism>
<accession>A0A4Y2FR79</accession>
<comment type="caution">
    <text evidence="1">The sequence shown here is derived from an EMBL/GenBank/DDBJ whole genome shotgun (WGS) entry which is preliminary data.</text>
</comment>
<dbReference type="EMBL" id="BGPR01001052">
    <property type="protein sequence ID" value="GBM44022.1"/>
    <property type="molecule type" value="Genomic_DNA"/>
</dbReference>
<evidence type="ECO:0000313" key="1">
    <source>
        <dbReference type="EMBL" id="GBM44022.1"/>
    </source>
</evidence>
<keyword evidence="2" id="KW-1185">Reference proteome</keyword>
<gene>
    <name evidence="1" type="ORF">AVEN_218167_1</name>
</gene>
<reference evidence="1 2" key="1">
    <citation type="journal article" date="2019" name="Sci. Rep.">
        <title>Orb-weaving spider Araneus ventricosus genome elucidates the spidroin gene catalogue.</title>
        <authorList>
            <person name="Kono N."/>
            <person name="Nakamura H."/>
            <person name="Ohtoshi R."/>
            <person name="Moran D.A.P."/>
            <person name="Shinohara A."/>
            <person name="Yoshida Y."/>
            <person name="Fujiwara M."/>
            <person name="Mori M."/>
            <person name="Tomita M."/>
            <person name="Arakawa K."/>
        </authorList>
    </citation>
    <scope>NUCLEOTIDE SEQUENCE [LARGE SCALE GENOMIC DNA]</scope>
</reference>
<dbReference type="AlphaFoldDB" id="A0A4Y2FR79"/>
<dbReference type="Proteomes" id="UP000499080">
    <property type="component" value="Unassembled WGS sequence"/>
</dbReference>